<evidence type="ECO:0000259" key="1">
    <source>
        <dbReference type="Pfam" id="PF14111"/>
    </source>
</evidence>
<dbReference type="InterPro" id="IPR025558">
    <property type="entry name" value="DUF4283"/>
</dbReference>
<dbReference type="OrthoDB" id="1939300at2759"/>
<accession>A0A9R0J4N6</accession>
<dbReference type="Pfam" id="PF14111">
    <property type="entry name" value="DUF4283"/>
    <property type="match status" value="1"/>
</dbReference>
<dbReference type="KEGG" id="soe:110799890"/>
<organism evidence="2 3">
    <name type="scientific">Spinacia oleracea</name>
    <name type="common">Spinach</name>
    <dbReference type="NCBI Taxonomy" id="3562"/>
    <lineage>
        <taxon>Eukaryota</taxon>
        <taxon>Viridiplantae</taxon>
        <taxon>Streptophyta</taxon>
        <taxon>Embryophyta</taxon>
        <taxon>Tracheophyta</taxon>
        <taxon>Spermatophyta</taxon>
        <taxon>Magnoliopsida</taxon>
        <taxon>eudicotyledons</taxon>
        <taxon>Gunneridae</taxon>
        <taxon>Pentapetalae</taxon>
        <taxon>Caryophyllales</taxon>
        <taxon>Chenopodiaceae</taxon>
        <taxon>Chenopodioideae</taxon>
        <taxon>Anserineae</taxon>
        <taxon>Spinacia</taxon>
    </lineage>
</organism>
<dbReference type="PANTHER" id="PTHR33233:SF17">
    <property type="entry name" value="DUF4283 DOMAIN-CONTAINING PROTEIN"/>
    <property type="match status" value="1"/>
</dbReference>
<proteinExistence type="predicted"/>
<dbReference type="RefSeq" id="XP_021860851.1">
    <property type="nucleotide sequence ID" value="XM_022005159.1"/>
</dbReference>
<gene>
    <name evidence="3" type="primary">LOC110799890</name>
</gene>
<dbReference type="PANTHER" id="PTHR33233">
    <property type="entry name" value="ENDONUCLEASE/EXONUCLEASE/PHOSPHATASE"/>
    <property type="match status" value="1"/>
</dbReference>
<reference evidence="3" key="2">
    <citation type="submission" date="2025-08" db="UniProtKB">
        <authorList>
            <consortium name="RefSeq"/>
        </authorList>
    </citation>
    <scope>IDENTIFICATION</scope>
    <source>
        <tissue evidence="3">Leaf</tissue>
    </source>
</reference>
<protein>
    <recommendedName>
        <fullName evidence="1">DUF4283 domain-containing protein</fullName>
    </recommendedName>
</protein>
<evidence type="ECO:0000313" key="2">
    <source>
        <dbReference type="Proteomes" id="UP000813463"/>
    </source>
</evidence>
<name>A0A9R0J4N6_SPIOL</name>
<keyword evidence="2" id="KW-1185">Reference proteome</keyword>
<dbReference type="AlphaFoldDB" id="A0A9R0J4N6"/>
<sequence length="228" mass="26197">MASKGVSVSFVTPVLQDGKKIAQLQEDEMTELTEKWKSSMVMYVVGDSPTIASVKRYMEGMWNSVTQPQVFFQDDGYFIIKFMNIEDRNQIIARGPYTFYGKPVIIKPWTTNFNFYEEVLRVIPLWVRYPNLPLSCWGCDSLSRTSSLLGVPLFADECTTRQDRVSLARVLIEMDITSPLPDHVWIEDSNGEVFKKAVTYDWMQNTVRSAVLQAMIVTRSLNHQCQNL</sequence>
<dbReference type="GeneID" id="110799890"/>
<dbReference type="Proteomes" id="UP000813463">
    <property type="component" value="Chromosome 2"/>
</dbReference>
<reference evidence="2" key="1">
    <citation type="journal article" date="2021" name="Nat. Commun.">
        <title>Genomic analyses provide insights into spinach domestication and the genetic basis of agronomic traits.</title>
        <authorList>
            <person name="Cai X."/>
            <person name="Sun X."/>
            <person name="Xu C."/>
            <person name="Sun H."/>
            <person name="Wang X."/>
            <person name="Ge C."/>
            <person name="Zhang Z."/>
            <person name="Wang Q."/>
            <person name="Fei Z."/>
            <person name="Jiao C."/>
            <person name="Wang Q."/>
        </authorList>
    </citation>
    <scope>NUCLEOTIDE SEQUENCE [LARGE SCALE GENOMIC DNA]</scope>
    <source>
        <strain evidence="2">cv. Varoflay</strain>
    </source>
</reference>
<evidence type="ECO:0000313" key="3">
    <source>
        <dbReference type="RefSeq" id="XP_021860851.1"/>
    </source>
</evidence>
<feature type="domain" description="DUF4283" evidence="1">
    <location>
        <begin position="33"/>
        <end position="115"/>
    </location>
</feature>